<dbReference type="InterPro" id="IPR016181">
    <property type="entry name" value="Acyl_CoA_acyltransferase"/>
</dbReference>
<dbReference type="Pfam" id="PF08238">
    <property type="entry name" value="Sel1"/>
    <property type="match status" value="3"/>
</dbReference>
<feature type="region of interest" description="Disordered" evidence="1">
    <location>
        <begin position="1100"/>
        <end position="1124"/>
    </location>
</feature>
<feature type="region of interest" description="Disordered" evidence="1">
    <location>
        <begin position="817"/>
        <end position="861"/>
    </location>
</feature>
<feature type="region of interest" description="Disordered" evidence="1">
    <location>
        <begin position="900"/>
        <end position="933"/>
    </location>
</feature>
<feature type="compositionally biased region" description="Basic and acidic residues" evidence="1">
    <location>
        <begin position="842"/>
        <end position="854"/>
    </location>
</feature>
<dbReference type="RefSeq" id="XP_018688040.1">
    <property type="nucleotide sequence ID" value="XM_018842627.1"/>
</dbReference>
<organism evidence="2 3">
    <name type="scientific">Fonsecaea erecta</name>
    <dbReference type="NCBI Taxonomy" id="1367422"/>
    <lineage>
        <taxon>Eukaryota</taxon>
        <taxon>Fungi</taxon>
        <taxon>Dikarya</taxon>
        <taxon>Ascomycota</taxon>
        <taxon>Pezizomycotina</taxon>
        <taxon>Eurotiomycetes</taxon>
        <taxon>Chaetothyriomycetidae</taxon>
        <taxon>Chaetothyriales</taxon>
        <taxon>Herpotrichiellaceae</taxon>
        <taxon>Fonsecaea</taxon>
    </lineage>
</organism>
<dbReference type="InterPro" id="IPR011990">
    <property type="entry name" value="TPR-like_helical_dom_sf"/>
</dbReference>
<dbReference type="GO" id="GO:0032153">
    <property type="term" value="C:cell division site"/>
    <property type="evidence" value="ECO:0007669"/>
    <property type="project" value="TreeGrafter"/>
</dbReference>
<sequence length="1269" mass="138871">MARPNFIELPPENPRSASALSRNALSPRIQHFDGDVPPALSPLDAIAARSRKLAKELEETRKAGERRMSRLPPQVVTESLTEHQNNRPPIFRALSDNLDTVPPLPTWDKERGGSFARVAHPLSRPSSQRVHVSDIVKSEVDSESKEPPPMQDYFGAPRVESPPPMEPKRPSSSSHSVGSPSLHPQPGLSRQVSGTSQSDFSATLAPPRSFSNRLRPYHDASDDDYTSSNAGSTFSQSRKLSSSSGVSAPHSPISPYAQSHTRSPSNTSLGSPTHKIPTRNFSRPLSSVSMSNLKDNKSPTKATFANRMSQLRASNSFDSSASPIDGYLAGEASSYTHATYSLPRGRLVSDRTSGLFLGLSTPHFEWQEPMFPCTPPLEAKNSTELPIPSPIASARPSREDQHHPRSGPSFELNTEHLPTTTDRATHPTAHYTPTGSLRSNDSSSSRPSVGQIYPPASAFMAPPVPLSPVEEASHSSRSTSTVRPTTSRSTSNYQGLSMDEHVTKAIELHQQGELKESTYHLRIAANKGHPTGMLLYALACRHGWGMRANPREGVQWLRKAVDHAMLEIADDEDPASQRPGVDFNERKAHRAQFALSIYELGVSHLNGWGIEQDKALALRCFEIAGNWGDTDALTEAGFCYAEGIGCKKDLKKAAKFYRRAEAKGVSMVGNSWIYKDKYNDSEDETEDRSRSSRKTSGEKLRSKSKSRGIFGRKTASGISTTNHRMISHSHPPQPLVKNGHEESRVPQTMDMETGTGTEMMGRPVRSSVLSPQQMPALLARLETLLPFSIPLLRRIQFHLHSHQPVSASARVFVAVAGTSSDDDGGDDTAYVDRWLRGSSSRAQDEKMPIGKEGEELPPAELEESQQPWIAAYIDLANPGQCQVWMFASWEADARYPFPSSLAAGSSTASDSTSQSPSSSSSPDSLPPSSSAATTTPAIHGALMHALFTYIRTHLVPLLPTSPPPSWLELLRTGKYLTTPYSRNKVLFGTVSEKLWRYFPLDARARTDDGYWKYLFRVGQQQEEEEGGSLSSMSNSISKLTLLTDLPPILPSSPSTTSTTHLPPGYQFGPLRASHLQTVVDRTPVPRTLDTLREFVSVGVFHHHGHGGNDNGSEHQQQQPDRDHAAAAAIGWGFLGKDASLSSLHTEPEHRGKGLAVTLGRELLRRQHVVSPSKAAAKVEVEGQAEKEMPKDGYGRNGQVYRENALNTTTTSTTPRGYYTWAHADVSQSNTASRRVMEKLGGKPLWMVMWTEVDIEKVLSSSSSSPSPSS</sequence>
<feature type="compositionally biased region" description="Low complexity" evidence="1">
    <location>
        <begin position="171"/>
        <end position="181"/>
    </location>
</feature>
<dbReference type="SUPFAM" id="SSF81901">
    <property type="entry name" value="HCP-like"/>
    <property type="match status" value="1"/>
</dbReference>
<dbReference type="InterPro" id="IPR006597">
    <property type="entry name" value="Sel1-like"/>
</dbReference>
<feature type="compositionally biased region" description="Polar residues" evidence="1">
    <location>
        <begin position="279"/>
        <end position="300"/>
    </location>
</feature>
<gene>
    <name evidence="2" type="ORF">AYL99_11121</name>
</gene>
<name>A0A178Z663_9EURO</name>
<dbReference type="Gene3D" id="1.25.40.10">
    <property type="entry name" value="Tetratricopeptide repeat domain"/>
    <property type="match status" value="1"/>
</dbReference>
<dbReference type="GeneID" id="30015289"/>
<dbReference type="EMBL" id="LVYI01000013">
    <property type="protein sequence ID" value="OAP54673.1"/>
    <property type="molecule type" value="Genomic_DNA"/>
</dbReference>
<feature type="compositionally biased region" description="Low complexity" evidence="1">
    <location>
        <begin position="241"/>
        <end position="254"/>
    </location>
</feature>
<accession>A0A178Z663</accession>
<evidence type="ECO:0000313" key="2">
    <source>
        <dbReference type="EMBL" id="OAP54673.1"/>
    </source>
</evidence>
<protein>
    <recommendedName>
        <fullName evidence="4">N-acetyltransferase domain-containing protein</fullName>
    </recommendedName>
</protein>
<evidence type="ECO:0008006" key="4">
    <source>
        <dbReference type="Google" id="ProtNLM"/>
    </source>
</evidence>
<dbReference type="GO" id="GO:0010972">
    <property type="term" value="P:negative regulation of G2/M transition of mitotic cell cycle"/>
    <property type="evidence" value="ECO:0007669"/>
    <property type="project" value="TreeGrafter"/>
</dbReference>
<reference evidence="2 3" key="1">
    <citation type="submission" date="2016-04" db="EMBL/GenBank/DDBJ databases">
        <title>Draft genome of Fonsecaea erecta CBS 125763.</title>
        <authorList>
            <person name="Weiss V.A."/>
            <person name="Vicente V.A."/>
            <person name="Raittz R.T."/>
            <person name="Moreno L.F."/>
            <person name="De Souza E.M."/>
            <person name="Pedrosa F.O."/>
            <person name="Steffens M.B."/>
            <person name="Faoro H."/>
            <person name="Tadra-Sfeir M.Z."/>
            <person name="Najafzadeh M.J."/>
            <person name="Felipe M.S."/>
            <person name="Teixeira M."/>
            <person name="Sun J."/>
            <person name="Xi L."/>
            <person name="Gomes R."/>
            <person name="De Azevedo C.M."/>
            <person name="Salgado C.G."/>
            <person name="Da Silva M.B."/>
            <person name="Nascimento M.F."/>
            <person name="Queiroz-Telles F."/>
            <person name="Attili D.S."/>
            <person name="Gorbushina A."/>
        </authorList>
    </citation>
    <scope>NUCLEOTIDE SEQUENCE [LARGE SCALE GENOMIC DNA]</scope>
    <source>
        <strain evidence="2 3">CBS 125763</strain>
    </source>
</reference>
<feature type="compositionally biased region" description="Low complexity" evidence="1">
    <location>
        <begin position="436"/>
        <end position="448"/>
    </location>
</feature>
<feature type="compositionally biased region" description="Basic and acidic residues" evidence="1">
    <location>
        <begin position="687"/>
        <end position="701"/>
    </location>
</feature>
<feature type="compositionally biased region" description="Polar residues" evidence="1">
    <location>
        <begin position="188"/>
        <end position="201"/>
    </location>
</feature>
<feature type="region of interest" description="Disordered" evidence="1">
    <location>
        <begin position="56"/>
        <end position="300"/>
    </location>
</feature>
<comment type="caution">
    <text evidence="2">The sequence shown here is derived from an EMBL/GenBank/DDBJ whole genome shotgun (WGS) entry which is preliminary data.</text>
</comment>
<dbReference type="SMART" id="SM00671">
    <property type="entry name" value="SEL1"/>
    <property type="match status" value="3"/>
</dbReference>
<feature type="compositionally biased region" description="Basic and acidic residues" evidence="1">
    <location>
        <begin position="56"/>
        <end position="68"/>
    </location>
</feature>
<feature type="compositionally biased region" description="Polar residues" evidence="1">
    <location>
        <begin position="256"/>
        <end position="271"/>
    </location>
</feature>
<feature type="region of interest" description="Disordered" evidence="1">
    <location>
        <begin position="1"/>
        <end position="22"/>
    </location>
</feature>
<dbReference type="InterPro" id="IPR052945">
    <property type="entry name" value="Mitotic_Regulator"/>
</dbReference>
<feature type="region of interest" description="Disordered" evidence="1">
    <location>
        <begin position="679"/>
        <end position="744"/>
    </location>
</feature>
<dbReference type="PANTHER" id="PTHR43628">
    <property type="entry name" value="ACTIVATOR OF C KINASE PROTEIN 1-RELATED"/>
    <property type="match status" value="1"/>
</dbReference>
<dbReference type="SUPFAM" id="SSF55729">
    <property type="entry name" value="Acyl-CoA N-acyltransferases (Nat)"/>
    <property type="match status" value="1"/>
</dbReference>
<dbReference type="STRING" id="1367422.A0A178Z663"/>
<evidence type="ECO:0000313" key="3">
    <source>
        <dbReference type="Proteomes" id="UP000078343"/>
    </source>
</evidence>
<evidence type="ECO:0000256" key="1">
    <source>
        <dbReference type="SAM" id="MobiDB-lite"/>
    </source>
</evidence>
<dbReference type="Gene3D" id="3.40.630.30">
    <property type="match status" value="1"/>
</dbReference>
<feature type="compositionally biased region" description="Polar residues" evidence="1">
    <location>
        <begin position="226"/>
        <end position="240"/>
    </location>
</feature>
<dbReference type="Proteomes" id="UP000078343">
    <property type="component" value="Unassembled WGS sequence"/>
</dbReference>
<dbReference type="OrthoDB" id="2384430at2759"/>
<dbReference type="AlphaFoldDB" id="A0A178Z663"/>
<feature type="compositionally biased region" description="Basic and acidic residues" evidence="1">
    <location>
        <begin position="131"/>
        <end position="146"/>
    </location>
</feature>
<feature type="region of interest" description="Disordered" evidence="1">
    <location>
        <begin position="376"/>
        <end position="493"/>
    </location>
</feature>
<feature type="compositionally biased region" description="Low complexity" evidence="1">
    <location>
        <begin position="475"/>
        <end position="491"/>
    </location>
</feature>
<proteinExistence type="predicted"/>
<keyword evidence="3" id="KW-1185">Reference proteome</keyword>
<dbReference type="PANTHER" id="PTHR43628:SF11">
    <property type="entry name" value="PROTEIN DSF2"/>
    <property type="match status" value="1"/>
</dbReference>